<sequence>MKPISLHAFLTIALLYLNGINAYDEFGKACVLAHNKLRGLHGSQSLVWSEELADEAQKWCEKLALNDQLGHDNKTMDEENH</sequence>
<feature type="chain" id="PRO_5046255206" description="SCP domain-containing protein" evidence="1">
    <location>
        <begin position="23"/>
        <end position="81"/>
    </location>
</feature>
<keyword evidence="1" id="KW-0732">Signal</keyword>
<feature type="domain" description="SCP" evidence="2">
    <location>
        <begin position="33"/>
        <end position="75"/>
    </location>
</feature>
<evidence type="ECO:0000313" key="4">
    <source>
        <dbReference type="Proteomes" id="UP001159405"/>
    </source>
</evidence>
<dbReference type="Gene3D" id="3.40.33.10">
    <property type="entry name" value="CAP"/>
    <property type="match status" value="1"/>
</dbReference>
<protein>
    <recommendedName>
        <fullName evidence="2">SCP domain-containing protein</fullName>
    </recommendedName>
</protein>
<keyword evidence="4" id="KW-1185">Reference proteome</keyword>
<feature type="signal peptide" evidence="1">
    <location>
        <begin position="1"/>
        <end position="22"/>
    </location>
</feature>
<reference evidence="3 4" key="1">
    <citation type="submission" date="2022-05" db="EMBL/GenBank/DDBJ databases">
        <authorList>
            <consortium name="Genoscope - CEA"/>
            <person name="William W."/>
        </authorList>
    </citation>
    <scope>NUCLEOTIDE SEQUENCE [LARGE SCALE GENOMIC DNA]</scope>
</reference>
<accession>A0ABN8RGQ2</accession>
<organism evidence="3 4">
    <name type="scientific">Porites lobata</name>
    <dbReference type="NCBI Taxonomy" id="104759"/>
    <lineage>
        <taxon>Eukaryota</taxon>
        <taxon>Metazoa</taxon>
        <taxon>Cnidaria</taxon>
        <taxon>Anthozoa</taxon>
        <taxon>Hexacorallia</taxon>
        <taxon>Scleractinia</taxon>
        <taxon>Fungiina</taxon>
        <taxon>Poritidae</taxon>
        <taxon>Porites</taxon>
    </lineage>
</organism>
<dbReference type="InterPro" id="IPR035940">
    <property type="entry name" value="CAP_sf"/>
</dbReference>
<dbReference type="InterPro" id="IPR014044">
    <property type="entry name" value="CAP_dom"/>
</dbReference>
<evidence type="ECO:0000259" key="2">
    <source>
        <dbReference type="Pfam" id="PF00188"/>
    </source>
</evidence>
<evidence type="ECO:0000256" key="1">
    <source>
        <dbReference type="SAM" id="SignalP"/>
    </source>
</evidence>
<proteinExistence type="predicted"/>
<dbReference type="EMBL" id="CALNXK010000236">
    <property type="protein sequence ID" value="CAH3178197.1"/>
    <property type="molecule type" value="Genomic_DNA"/>
</dbReference>
<gene>
    <name evidence="3" type="ORF">PLOB_00020215</name>
</gene>
<dbReference type="Proteomes" id="UP001159405">
    <property type="component" value="Unassembled WGS sequence"/>
</dbReference>
<name>A0ABN8RGQ2_9CNID</name>
<dbReference type="Pfam" id="PF00188">
    <property type="entry name" value="CAP"/>
    <property type="match status" value="1"/>
</dbReference>
<dbReference type="SUPFAM" id="SSF55797">
    <property type="entry name" value="PR-1-like"/>
    <property type="match status" value="1"/>
</dbReference>
<feature type="non-terminal residue" evidence="3">
    <location>
        <position position="81"/>
    </location>
</feature>
<evidence type="ECO:0000313" key="3">
    <source>
        <dbReference type="EMBL" id="CAH3178197.1"/>
    </source>
</evidence>
<comment type="caution">
    <text evidence="3">The sequence shown here is derived from an EMBL/GenBank/DDBJ whole genome shotgun (WGS) entry which is preliminary data.</text>
</comment>